<organism evidence="1 2">
    <name type="scientific">Saccharopolyspora erythraea</name>
    <name type="common">Streptomyces erythraeus</name>
    <dbReference type="NCBI Taxonomy" id="1836"/>
    <lineage>
        <taxon>Bacteria</taxon>
        <taxon>Bacillati</taxon>
        <taxon>Actinomycetota</taxon>
        <taxon>Actinomycetes</taxon>
        <taxon>Pseudonocardiales</taxon>
        <taxon>Pseudonocardiaceae</taxon>
        <taxon>Saccharopolyspora</taxon>
    </lineage>
</organism>
<evidence type="ECO:0000313" key="1">
    <source>
        <dbReference type="EMBL" id="GAA0549265.1"/>
    </source>
</evidence>
<dbReference type="EMBL" id="BAAAGS010000047">
    <property type="protein sequence ID" value="GAA0549265.1"/>
    <property type="molecule type" value="Genomic_DNA"/>
</dbReference>
<sequence length="66" mass="7619">MPTTDPYRERRARLLALRDEVALALDNDPDPEHADQLRSRLQDLDGVLRRLSEHLREPDSVPPGYT</sequence>
<keyword evidence="2" id="KW-1185">Reference proteome</keyword>
<gene>
    <name evidence="1" type="ORF">GCM10009533_54870</name>
</gene>
<comment type="caution">
    <text evidence="1">The sequence shown here is derived from an EMBL/GenBank/DDBJ whole genome shotgun (WGS) entry which is preliminary data.</text>
</comment>
<dbReference type="Proteomes" id="UP001500729">
    <property type="component" value="Unassembled WGS sequence"/>
</dbReference>
<evidence type="ECO:0000313" key="2">
    <source>
        <dbReference type="Proteomes" id="UP001500729"/>
    </source>
</evidence>
<protein>
    <submittedName>
        <fullName evidence="1">Uncharacterized protein</fullName>
    </submittedName>
</protein>
<accession>A0ABN1DQ71</accession>
<dbReference type="RefSeq" id="WP_009951424.1">
    <property type="nucleotide sequence ID" value="NZ_BAAAGS010000047.1"/>
</dbReference>
<proteinExistence type="predicted"/>
<reference evidence="1 2" key="1">
    <citation type="journal article" date="2019" name="Int. J. Syst. Evol. Microbiol.">
        <title>The Global Catalogue of Microorganisms (GCM) 10K type strain sequencing project: providing services to taxonomists for standard genome sequencing and annotation.</title>
        <authorList>
            <consortium name="The Broad Institute Genomics Platform"/>
            <consortium name="The Broad Institute Genome Sequencing Center for Infectious Disease"/>
            <person name="Wu L."/>
            <person name="Ma J."/>
        </authorList>
    </citation>
    <scope>NUCLEOTIDE SEQUENCE [LARGE SCALE GENOMIC DNA]</scope>
    <source>
        <strain evidence="1 2">JCM 10303</strain>
    </source>
</reference>
<name>A0ABN1DQ71_SACER</name>